<sequence>MKCYEELKKRFDEGFKETKDDPDVIVYKRKRYTLTFWKMMLLKLHEDLKVRCMEMEIQETISLNHEIELGKKLEAYKIKCQGLSAELERKEMELENQLVGFDQEHESYRTRCIGMEEKIKGLIEEGIVVFDRETSAQERICYLEEAIKKMETNERERLTELEARLSKVEEENATLRALQNQVSSEKTCRDMDARVYAANEVHLTRTETSPNSTFTSSCKPSSVQVKFDGVHVSGIIHIVFIYSSCQQSGAKDYFASAAGQQVGWLRKCSRTPSSENLALVRQEDGARPSTTGIVEIDSIVKIDSEEEIVDISDRCI</sequence>
<dbReference type="EMBL" id="JAJJMB010002292">
    <property type="protein sequence ID" value="KAI3952261.1"/>
    <property type="molecule type" value="Genomic_DNA"/>
</dbReference>
<name>A0AAD4TE83_9MAGN</name>
<dbReference type="Proteomes" id="UP001202328">
    <property type="component" value="Unassembled WGS sequence"/>
</dbReference>
<evidence type="ECO:0000313" key="3">
    <source>
        <dbReference type="Proteomes" id="UP001202328"/>
    </source>
</evidence>
<dbReference type="AlphaFoldDB" id="A0AAD4TE83"/>
<keyword evidence="1" id="KW-0175">Coiled coil</keyword>
<gene>
    <name evidence="2" type="ORF">MKW98_005956</name>
</gene>
<organism evidence="2 3">
    <name type="scientific">Papaver atlanticum</name>
    <dbReference type="NCBI Taxonomy" id="357466"/>
    <lineage>
        <taxon>Eukaryota</taxon>
        <taxon>Viridiplantae</taxon>
        <taxon>Streptophyta</taxon>
        <taxon>Embryophyta</taxon>
        <taxon>Tracheophyta</taxon>
        <taxon>Spermatophyta</taxon>
        <taxon>Magnoliopsida</taxon>
        <taxon>Ranunculales</taxon>
        <taxon>Papaveraceae</taxon>
        <taxon>Papaveroideae</taxon>
        <taxon>Papaver</taxon>
    </lineage>
</organism>
<comment type="caution">
    <text evidence="2">The sequence shown here is derived from an EMBL/GenBank/DDBJ whole genome shotgun (WGS) entry which is preliminary data.</text>
</comment>
<reference evidence="2" key="1">
    <citation type="submission" date="2022-04" db="EMBL/GenBank/DDBJ databases">
        <title>A functionally conserved STORR gene fusion in Papaver species that diverged 16.8 million years ago.</title>
        <authorList>
            <person name="Catania T."/>
        </authorList>
    </citation>
    <scope>NUCLEOTIDE SEQUENCE</scope>
    <source>
        <strain evidence="2">S-188037</strain>
    </source>
</reference>
<protein>
    <submittedName>
        <fullName evidence="2">Uncharacterized protein</fullName>
    </submittedName>
</protein>
<evidence type="ECO:0000313" key="2">
    <source>
        <dbReference type="EMBL" id="KAI3952261.1"/>
    </source>
</evidence>
<proteinExistence type="predicted"/>
<accession>A0AAD4TE83</accession>
<feature type="coiled-coil region" evidence="1">
    <location>
        <begin position="151"/>
        <end position="181"/>
    </location>
</feature>
<evidence type="ECO:0000256" key="1">
    <source>
        <dbReference type="SAM" id="Coils"/>
    </source>
</evidence>
<keyword evidence="3" id="KW-1185">Reference proteome</keyword>
<feature type="coiled-coil region" evidence="1">
    <location>
        <begin position="73"/>
        <end position="104"/>
    </location>
</feature>